<evidence type="ECO:0000256" key="1">
    <source>
        <dbReference type="SAM" id="Phobius"/>
    </source>
</evidence>
<keyword evidence="1" id="KW-0472">Membrane</keyword>
<reference evidence="2 3" key="1">
    <citation type="submission" date="2021-04" db="EMBL/GenBank/DDBJ databases">
        <title>Nocardia tengchongensis.</title>
        <authorList>
            <person name="Zhuang k."/>
            <person name="Ran Y."/>
            <person name="Li W."/>
        </authorList>
    </citation>
    <scope>NUCLEOTIDE SEQUENCE [LARGE SCALE GENOMIC DNA]</scope>
    <source>
        <strain evidence="2 3">CFH S0057</strain>
    </source>
</reference>
<organism evidence="2 3">
    <name type="scientific">Nocardia tengchongensis</name>
    <dbReference type="NCBI Taxonomy" id="2055889"/>
    <lineage>
        <taxon>Bacteria</taxon>
        <taxon>Bacillati</taxon>
        <taxon>Actinomycetota</taxon>
        <taxon>Actinomycetes</taxon>
        <taxon>Mycobacteriales</taxon>
        <taxon>Nocardiaceae</taxon>
        <taxon>Nocardia</taxon>
    </lineage>
</organism>
<protein>
    <submittedName>
        <fullName evidence="2">Uncharacterized protein</fullName>
    </submittedName>
</protein>
<name>A0ABX8CQ72_9NOCA</name>
<proteinExistence type="predicted"/>
<sequence>MSTHAGMLLAIAIPAGGLAVFAPAFFLLGRRMRRLRREGRVTYPAKTTPGSNDFSGHAM</sequence>
<keyword evidence="1" id="KW-0812">Transmembrane</keyword>
<keyword evidence="3" id="KW-1185">Reference proteome</keyword>
<keyword evidence="1" id="KW-1133">Transmembrane helix</keyword>
<feature type="transmembrane region" description="Helical" evidence="1">
    <location>
        <begin position="6"/>
        <end position="28"/>
    </location>
</feature>
<dbReference type="EMBL" id="CP074371">
    <property type="protein sequence ID" value="QVI20685.1"/>
    <property type="molecule type" value="Genomic_DNA"/>
</dbReference>
<evidence type="ECO:0000313" key="3">
    <source>
        <dbReference type="Proteomes" id="UP000683310"/>
    </source>
</evidence>
<accession>A0ABX8CQ72</accession>
<dbReference type="RefSeq" id="WP_213556793.1">
    <property type="nucleotide sequence ID" value="NZ_JBHZDI010000104.1"/>
</dbReference>
<gene>
    <name evidence="2" type="ORF">KHQ06_31960</name>
</gene>
<evidence type="ECO:0000313" key="2">
    <source>
        <dbReference type="EMBL" id="QVI20685.1"/>
    </source>
</evidence>
<dbReference type="Proteomes" id="UP000683310">
    <property type="component" value="Chromosome"/>
</dbReference>